<protein>
    <submittedName>
        <fullName evidence="2">PREDICTED: TMV resistance</fullName>
    </submittedName>
</protein>
<evidence type="ECO:0000313" key="3">
    <source>
        <dbReference type="Proteomes" id="UP000327085"/>
    </source>
</evidence>
<dbReference type="AlphaFoldDB" id="A0A5E4GDF1"/>
<organism evidence="2 3">
    <name type="scientific">Prunus dulcis</name>
    <name type="common">Almond</name>
    <name type="synonym">Amygdalus dulcis</name>
    <dbReference type="NCBI Taxonomy" id="3755"/>
    <lineage>
        <taxon>Eukaryota</taxon>
        <taxon>Viridiplantae</taxon>
        <taxon>Streptophyta</taxon>
        <taxon>Embryophyta</taxon>
        <taxon>Tracheophyta</taxon>
        <taxon>Spermatophyta</taxon>
        <taxon>Magnoliopsida</taxon>
        <taxon>eudicotyledons</taxon>
        <taxon>Gunneridae</taxon>
        <taxon>Pentapetalae</taxon>
        <taxon>rosids</taxon>
        <taxon>fabids</taxon>
        <taxon>Rosales</taxon>
        <taxon>Rosaceae</taxon>
        <taxon>Amygdaloideae</taxon>
        <taxon>Amygdaleae</taxon>
        <taxon>Prunus</taxon>
    </lineage>
</organism>
<gene>
    <name evidence="2" type="ORF">ALMOND_2B022241</name>
</gene>
<dbReference type="GO" id="GO:0043531">
    <property type="term" value="F:ADP binding"/>
    <property type="evidence" value="ECO:0007669"/>
    <property type="project" value="InterPro"/>
</dbReference>
<dbReference type="SUPFAM" id="SSF52540">
    <property type="entry name" value="P-loop containing nucleoside triphosphate hydrolases"/>
    <property type="match status" value="1"/>
</dbReference>
<dbReference type="OMA" id="FANEGCP"/>
<dbReference type="InterPro" id="IPR002182">
    <property type="entry name" value="NB-ARC"/>
</dbReference>
<dbReference type="InterPro" id="IPR044974">
    <property type="entry name" value="Disease_R_plants"/>
</dbReference>
<dbReference type="GO" id="GO:0006952">
    <property type="term" value="P:defense response"/>
    <property type="evidence" value="ECO:0007669"/>
    <property type="project" value="InterPro"/>
</dbReference>
<dbReference type="PANTHER" id="PTHR11017">
    <property type="entry name" value="LEUCINE-RICH REPEAT-CONTAINING PROTEIN"/>
    <property type="match status" value="1"/>
</dbReference>
<dbReference type="PANTHER" id="PTHR11017:SF574">
    <property type="entry name" value="ADP-RIBOSYL CYCLASE_CYCLIC ADP-RIBOSE HYDROLASE"/>
    <property type="match status" value="1"/>
</dbReference>
<evidence type="ECO:0000313" key="2">
    <source>
        <dbReference type="EMBL" id="VVA37568.1"/>
    </source>
</evidence>
<dbReference type="Proteomes" id="UP000327085">
    <property type="component" value="Chromosome 1"/>
</dbReference>
<evidence type="ECO:0000259" key="1">
    <source>
        <dbReference type="Pfam" id="PF00931"/>
    </source>
</evidence>
<dbReference type="Gramene" id="VVA37568">
    <property type="protein sequence ID" value="VVA37568"/>
    <property type="gene ID" value="Prudul26B022241"/>
</dbReference>
<dbReference type="EMBL" id="CABIKO010000549">
    <property type="protein sequence ID" value="VVA37568.1"/>
    <property type="molecule type" value="Genomic_DNA"/>
</dbReference>
<sequence>MGGIGKTALADVVFHRFSSEFEASCFLANVREESEKHGLNHLRNKLFREILKDKDLNIDTPSIGSTFTRERISRTKALIVLDDVNGSSQLEFLVGDHDQFCRGSPIIITTRDRSLLEERVDDDKI</sequence>
<reference evidence="3" key="1">
    <citation type="journal article" date="2020" name="Plant J.">
        <title>Transposons played a major role in the diversification between the closely related almond and peach genomes: results from the almond genome sequence.</title>
        <authorList>
            <person name="Alioto T."/>
            <person name="Alexiou K.G."/>
            <person name="Bardil A."/>
            <person name="Barteri F."/>
            <person name="Castanera R."/>
            <person name="Cruz F."/>
            <person name="Dhingra A."/>
            <person name="Duval H."/>
            <person name="Fernandez I Marti A."/>
            <person name="Frias L."/>
            <person name="Galan B."/>
            <person name="Garcia J.L."/>
            <person name="Howad W."/>
            <person name="Gomez-Garrido J."/>
            <person name="Gut M."/>
            <person name="Julca I."/>
            <person name="Morata J."/>
            <person name="Puigdomenech P."/>
            <person name="Ribeca P."/>
            <person name="Rubio Cabetas M.J."/>
            <person name="Vlasova A."/>
            <person name="Wirthensohn M."/>
            <person name="Garcia-Mas J."/>
            <person name="Gabaldon T."/>
            <person name="Casacuberta J.M."/>
            <person name="Arus P."/>
        </authorList>
    </citation>
    <scope>NUCLEOTIDE SEQUENCE [LARGE SCALE GENOMIC DNA]</scope>
    <source>
        <strain evidence="3">cv. Texas</strain>
    </source>
</reference>
<dbReference type="InParanoid" id="A0A5E4GDF1"/>
<proteinExistence type="predicted"/>
<feature type="domain" description="NB-ARC" evidence="1">
    <location>
        <begin position="1"/>
        <end position="120"/>
    </location>
</feature>
<dbReference type="InterPro" id="IPR027417">
    <property type="entry name" value="P-loop_NTPase"/>
</dbReference>
<dbReference type="Gene3D" id="3.40.50.300">
    <property type="entry name" value="P-loop containing nucleotide triphosphate hydrolases"/>
    <property type="match status" value="1"/>
</dbReference>
<accession>A0A5E4GDF1</accession>
<dbReference type="Pfam" id="PF00931">
    <property type="entry name" value="NB-ARC"/>
    <property type="match status" value="1"/>
</dbReference>
<name>A0A5E4GDF1_PRUDU</name>